<proteinExistence type="predicted"/>
<comment type="caution">
    <text evidence="1">The sequence shown here is derived from an EMBL/GenBank/DDBJ whole genome shotgun (WGS) entry which is preliminary data.</text>
</comment>
<gene>
    <name evidence="1" type="ORF">QC762_0070490</name>
</gene>
<dbReference type="RefSeq" id="XP_062743887.1">
    <property type="nucleotide sequence ID" value="XM_062883732.1"/>
</dbReference>
<evidence type="ECO:0000313" key="2">
    <source>
        <dbReference type="Proteomes" id="UP001323405"/>
    </source>
</evidence>
<reference evidence="1 2" key="1">
    <citation type="journal article" date="2023" name="bioRxiv">
        <title>High-quality genome assemblies of four members of thePodospora anserinaspecies complex.</title>
        <authorList>
            <person name="Ament-Velasquez S.L."/>
            <person name="Vogan A.A."/>
            <person name="Wallerman O."/>
            <person name="Hartmann F."/>
            <person name="Gautier V."/>
            <person name="Silar P."/>
            <person name="Giraud T."/>
            <person name="Johannesson H."/>
        </authorList>
    </citation>
    <scope>NUCLEOTIDE SEQUENCE [LARGE SCALE GENOMIC DNA]</scope>
    <source>
        <strain evidence="1 2">CBS 415.72m</strain>
    </source>
</reference>
<organism evidence="1 2">
    <name type="scientific">Podospora pseudocomata</name>
    <dbReference type="NCBI Taxonomy" id="2093779"/>
    <lineage>
        <taxon>Eukaryota</taxon>
        <taxon>Fungi</taxon>
        <taxon>Dikarya</taxon>
        <taxon>Ascomycota</taxon>
        <taxon>Pezizomycotina</taxon>
        <taxon>Sordariomycetes</taxon>
        <taxon>Sordariomycetidae</taxon>
        <taxon>Sordariales</taxon>
        <taxon>Podosporaceae</taxon>
        <taxon>Podospora</taxon>
    </lineage>
</organism>
<dbReference type="EMBL" id="JAFFHA010000006">
    <property type="protein sequence ID" value="KAK4654912.1"/>
    <property type="molecule type" value="Genomic_DNA"/>
</dbReference>
<keyword evidence="2" id="KW-1185">Reference proteome</keyword>
<sequence length="72" mass="7771">MHLEGDGIPGDDCGGISDCFYFTGTASRIETLFVKINTSLGFPPQYSHTRLTFAAEITSLPLECDIARSPTS</sequence>
<dbReference type="Proteomes" id="UP001323405">
    <property type="component" value="Unassembled WGS sequence"/>
</dbReference>
<name>A0ABR0GGM0_9PEZI</name>
<protein>
    <submittedName>
        <fullName evidence="1">Uncharacterized protein</fullName>
    </submittedName>
</protein>
<accession>A0ABR0GGM0</accession>
<evidence type="ECO:0000313" key="1">
    <source>
        <dbReference type="EMBL" id="KAK4654912.1"/>
    </source>
</evidence>
<dbReference type="GeneID" id="87903410"/>